<name>A0A916NGG1_9FLAO</name>
<dbReference type="EMBL" id="OU015584">
    <property type="protein sequence ID" value="CAG5079722.1"/>
    <property type="molecule type" value="Genomic_DNA"/>
</dbReference>
<proteinExistence type="predicted"/>
<keyword evidence="2" id="KW-1185">Reference proteome</keyword>
<reference evidence="1" key="1">
    <citation type="submission" date="2021-04" db="EMBL/GenBank/DDBJ databases">
        <authorList>
            <person name="Rodrigo-Torres L."/>
            <person name="Arahal R. D."/>
            <person name="Lucena T."/>
        </authorList>
    </citation>
    <scope>NUCLEOTIDE SEQUENCE</scope>
    <source>
        <strain evidence="1">AS29M-1</strain>
    </source>
</reference>
<dbReference type="Gene3D" id="3.40.50.300">
    <property type="entry name" value="P-loop containing nucleotide triphosphate hydrolases"/>
    <property type="match status" value="1"/>
</dbReference>
<dbReference type="InterPro" id="IPR027417">
    <property type="entry name" value="P-loop_NTPase"/>
</dbReference>
<organism evidence="1 2">
    <name type="scientific">Parvicella tangerina</name>
    <dbReference type="NCBI Taxonomy" id="2829795"/>
    <lineage>
        <taxon>Bacteria</taxon>
        <taxon>Pseudomonadati</taxon>
        <taxon>Bacteroidota</taxon>
        <taxon>Flavobacteriia</taxon>
        <taxon>Flavobacteriales</taxon>
        <taxon>Parvicellaceae</taxon>
        <taxon>Parvicella</taxon>
    </lineage>
</organism>
<evidence type="ECO:0000313" key="2">
    <source>
        <dbReference type="Proteomes" id="UP000683507"/>
    </source>
</evidence>
<dbReference type="SUPFAM" id="SSF52540">
    <property type="entry name" value="P-loop containing nucleoside triphosphate hydrolases"/>
    <property type="match status" value="1"/>
</dbReference>
<dbReference type="AlphaFoldDB" id="A0A916NGG1"/>
<accession>A0A916NGG1</accession>
<evidence type="ECO:0008006" key="3">
    <source>
        <dbReference type="Google" id="ProtNLM"/>
    </source>
</evidence>
<evidence type="ECO:0000313" key="1">
    <source>
        <dbReference type="EMBL" id="CAG5079722.1"/>
    </source>
</evidence>
<gene>
    <name evidence="1" type="ORF">CRYO30217_01034</name>
</gene>
<dbReference type="KEGG" id="ptan:CRYO30217_01034"/>
<protein>
    <recommendedName>
        <fullName evidence="3">Sulfotransferase</fullName>
    </recommendedName>
</protein>
<sequence>MIRSVKNKVKEITRRKDLLKNGHFVFSVNTGRSGSDYLGSLLATSKEVLAYHEREPYMTGKYLRLVEKLEMDGSKKDRMIKVNSILRDLAISGKRVYAESNHMFAKTFYDVALESFDNVTVIHLERNIKDTAKSFLKLRYFTDENDVWSRWMIHPNAPMCFLKFPQLVNEYELIFGYLAEMRYRSQYIKENFNANHIEVKLEQLNDITFVSSLFKKIGLSMTDKTKNLVGKKLNDRQDRKNDFTFKFSQEKFDAAYQRINAIYQFEN</sequence>
<dbReference type="Proteomes" id="UP000683507">
    <property type="component" value="Chromosome"/>
</dbReference>
<dbReference type="RefSeq" id="WP_258541253.1">
    <property type="nucleotide sequence ID" value="NZ_OU015584.1"/>
</dbReference>